<name>A0ACD0P297_9BASI</name>
<protein>
    <submittedName>
        <fullName evidence="1">Uncharacterized protein</fullName>
    </submittedName>
</protein>
<keyword evidence="2" id="KW-1185">Reference proteome</keyword>
<sequence length="144" mass="15911">MGLRAYAIWGRDKWVGLSLLILWVVDTTVVMWASQFTVPNPNFPGCIPISTSSRLNALYLATSLFDSIVLALTLIKLFQLRRRGLGTVGPVVRVLARDGILYFVLVFSANLLAAIFELQNANVYLKPVNASLATCMTSIFCSRI</sequence>
<reference evidence="1 2" key="1">
    <citation type="journal article" date="2018" name="Mol. Biol. Evol.">
        <title>Broad Genomic Sampling Reveals a Smut Pathogenic Ancestry of the Fungal Clade Ustilaginomycotina.</title>
        <authorList>
            <person name="Kijpornyongpan T."/>
            <person name="Mondo S.J."/>
            <person name="Barry K."/>
            <person name="Sandor L."/>
            <person name="Lee J."/>
            <person name="Lipzen A."/>
            <person name="Pangilinan J."/>
            <person name="LaButti K."/>
            <person name="Hainaut M."/>
            <person name="Henrissat B."/>
            <person name="Grigoriev I.V."/>
            <person name="Spatafora J.W."/>
            <person name="Aime M.C."/>
        </authorList>
    </citation>
    <scope>NUCLEOTIDE SEQUENCE [LARGE SCALE GENOMIC DNA]</scope>
    <source>
        <strain evidence="1 2">SA 807</strain>
    </source>
</reference>
<organism evidence="1 2">
    <name type="scientific">Violaceomyces palustris</name>
    <dbReference type="NCBI Taxonomy" id="1673888"/>
    <lineage>
        <taxon>Eukaryota</taxon>
        <taxon>Fungi</taxon>
        <taxon>Dikarya</taxon>
        <taxon>Basidiomycota</taxon>
        <taxon>Ustilaginomycotina</taxon>
        <taxon>Ustilaginomycetes</taxon>
        <taxon>Violaceomycetales</taxon>
        <taxon>Violaceomycetaceae</taxon>
        <taxon>Violaceomyces</taxon>
    </lineage>
</organism>
<evidence type="ECO:0000313" key="2">
    <source>
        <dbReference type="Proteomes" id="UP000245626"/>
    </source>
</evidence>
<gene>
    <name evidence="1" type="ORF">IE53DRAFT_304403</name>
</gene>
<feature type="non-terminal residue" evidence="1">
    <location>
        <position position="144"/>
    </location>
</feature>
<dbReference type="EMBL" id="KZ819794">
    <property type="protein sequence ID" value="PWN52137.1"/>
    <property type="molecule type" value="Genomic_DNA"/>
</dbReference>
<proteinExistence type="predicted"/>
<dbReference type="Proteomes" id="UP000245626">
    <property type="component" value="Unassembled WGS sequence"/>
</dbReference>
<evidence type="ECO:0000313" key="1">
    <source>
        <dbReference type="EMBL" id="PWN52137.1"/>
    </source>
</evidence>
<accession>A0ACD0P297</accession>